<dbReference type="Proteomes" id="UP000030641">
    <property type="component" value="Unassembled WGS sequence"/>
</dbReference>
<dbReference type="InParanoid" id="A0A074YQ64"/>
<protein>
    <submittedName>
        <fullName evidence="2">Uncharacterized protein</fullName>
    </submittedName>
</protein>
<keyword evidence="3" id="KW-1185">Reference proteome</keyword>
<dbReference type="OrthoDB" id="3875231at2759"/>
<dbReference type="AlphaFoldDB" id="A0A074YQ64"/>
<name>A0A074YQ64_AURSE</name>
<feature type="region of interest" description="Disordered" evidence="1">
    <location>
        <begin position="456"/>
        <end position="477"/>
    </location>
</feature>
<organism evidence="2 3">
    <name type="scientific">Aureobasidium subglaciale (strain EXF-2481)</name>
    <name type="common">Aureobasidium pullulans var. subglaciale</name>
    <dbReference type="NCBI Taxonomy" id="1043005"/>
    <lineage>
        <taxon>Eukaryota</taxon>
        <taxon>Fungi</taxon>
        <taxon>Dikarya</taxon>
        <taxon>Ascomycota</taxon>
        <taxon>Pezizomycotina</taxon>
        <taxon>Dothideomycetes</taxon>
        <taxon>Dothideomycetidae</taxon>
        <taxon>Dothideales</taxon>
        <taxon>Saccotheciaceae</taxon>
        <taxon>Aureobasidium</taxon>
    </lineage>
</organism>
<dbReference type="HOGENOM" id="CLU_420322_0_0_1"/>
<dbReference type="EMBL" id="KL584750">
    <property type="protein sequence ID" value="KEQ99928.1"/>
    <property type="molecule type" value="Genomic_DNA"/>
</dbReference>
<evidence type="ECO:0000313" key="3">
    <source>
        <dbReference type="Proteomes" id="UP000030641"/>
    </source>
</evidence>
<dbReference type="GeneID" id="25362485"/>
<dbReference type="RefSeq" id="XP_013348496.1">
    <property type="nucleotide sequence ID" value="XM_013493042.1"/>
</dbReference>
<reference evidence="2 3" key="1">
    <citation type="journal article" date="2014" name="BMC Genomics">
        <title>Genome sequencing of four Aureobasidium pullulans varieties: biotechnological potential, stress tolerance, and description of new species.</title>
        <authorList>
            <person name="Gostin Ar C."/>
            <person name="Ohm R.A."/>
            <person name="Kogej T."/>
            <person name="Sonjak S."/>
            <person name="Turk M."/>
            <person name="Zajc J."/>
            <person name="Zalar P."/>
            <person name="Grube M."/>
            <person name="Sun H."/>
            <person name="Han J."/>
            <person name="Sharma A."/>
            <person name="Chiniquy J."/>
            <person name="Ngan C.Y."/>
            <person name="Lipzen A."/>
            <person name="Barry K."/>
            <person name="Grigoriev I.V."/>
            <person name="Gunde-Cimerman N."/>
        </authorList>
    </citation>
    <scope>NUCLEOTIDE SEQUENCE [LARGE SCALE GENOMIC DNA]</scope>
    <source>
        <strain evidence="2 3">EXF-2481</strain>
    </source>
</reference>
<feature type="region of interest" description="Disordered" evidence="1">
    <location>
        <begin position="389"/>
        <end position="421"/>
    </location>
</feature>
<sequence>MSRMATQADMDVLVSKLDTKDSLSWIVADCPVVAVFENIATKESDSLGQPSDRNGCSDLLRLWIGMNEDTRELFVTLTIRVRPSTVRKKTRRHGRLMFLVVPAESLHLQSESVTFADLESKLPSKLFDVPDDVQSRKSELLRVSFDLGTLASDVIMPEYQCRQNVMPQAIVLLRKLKTLAETSSFYLYTNFDEANYAAIKRLGDVQLDGYPMFTPSVDLKGFYSGGRSACKNSWLDQGWSEEPKTEHKNTDKRPCKDQTEILNQLHPQPPPPYEPESVLPSACLPLYQGGEAEALTAIASAPRAVVSALPATAPYCSDVSAPHTACRDLTPEASLSSNYTATFLSGFSTQSPLQRVYDVVARDAALTEGPPRPSVQVAASICDRAFSQHPDLSRANTPSGSSDCVPDSLTRKRSSSHPFEEGVDINTKRLAGVHRGPQALFNVGLQEELSPTIADTIEPHEGDTPLEFQDDDRPSGRRDQMSQWINLAWNHCSTAHYTFIAELLQYGAALSSNQSGDILANCHVDCTLALLARCAKQQIDNRPARAVIRHHDDGEMRALLRWLYTLKPGVDMEMFPALLQLSLLDWQIDSKNQTTEGHDALVTTCRQRKAHIVAQACVQYGAEILRNGTSDIVTSMLGQGRRIEA</sequence>
<accession>A0A074YQ64</accession>
<evidence type="ECO:0000256" key="1">
    <source>
        <dbReference type="SAM" id="MobiDB-lite"/>
    </source>
</evidence>
<evidence type="ECO:0000313" key="2">
    <source>
        <dbReference type="EMBL" id="KEQ99928.1"/>
    </source>
</evidence>
<gene>
    <name evidence="2" type="ORF">AUEXF2481DRAFT_204685</name>
</gene>
<proteinExistence type="predicted"/>